<evidence type="ECO:0000313" key="2">
    <source>
        <dbReference type="EMBL" id="WKN39229.1"/>
    </source>
</evidence>
<name>A0AA49GSK2_9BACT</name>
<keyword evidence="1" id="KW-0812">Transmembrane</keyword>
<feature type="transmembrane region" description="Helical" evidence="1">
    <location>
        <begin position="24"/>
        <end position="42"/>
    </location>
</feature>
<dbReference type="PANTHER" id="PTHR40076:SF1">
    <property type="entry name" value="MEMBRANE PROTEIN"/>
    <property type="match status" value="1"/>
</dbReference>
<reference evidence="2" key="2">
    <citation type="journal article" date="2024" name="Antonie Van Leeuwenhoek">
        <title>Roseihalotalea indica gen. nov., sp. nov., a halophilic Bacteroidetes from mesopelagic Southwest Indian Ocean with higher carbohydrate metabolic potential.</title>
        <authorList>
            <person name="Chen B."/>
            <person name="Zhang M."/>
            <person name="Lin D."/>
            <person name="Ye J."/>
            <person name="Tang K."/>
        </authorList>
    </citation>
    <scope>NUCLEOTIDE SEQUENCE</scope>
    <source>
        <strain evidence="2">TK19036</strain>
    </source>
</reference>
<keyword evidence="1" id="KW-1133">Transmembrane helix</keyword>
<proteinExistence type="predicted"/>
<organism evidence="2">
    <name type="scientific">Roseihalotalea indica</name>
    <dbReference type="NCBI Taxonomy" id="2867963"/>
    <lineage>
        <taxon>Bacteria</taxon>
        <taxon>Pseudomonadati</taxon>
        <taxon>Bacteroidota</taxon>
        <taxon>Cytophagia</taxon>
        <taxon>Cytophagales</taxon>
        <taxon>Catalimonadaceae</taxon>
        <taxon>Roseihalotalea</taxon>
    </lineage>
</organism>
<feature type="transmembrane region" description="Helical" evidence="1">
    <location>
        <begin position="109"/>
        <end position="142"/>
    </location>
</feature>
<feature type="transmembrane region" description="Helical" evidence="1">
    <location>
        <begin position="172"/>
        <end position="201"/>
    </location>
</feature>
<dbReference type="AlphaFoldDB" id="A0AA49GSK2"/>
<feature type="transmembrane region" description="Helical" evidence="1">
    <location>
        <begin position="62"/>
        <end position="88"/>
    </location>
</feature>
<sequence>MNTITLQPTWRGSLSHGWDTMKKYFLPLLLVVIVLGIVDAPMQMVEDFFRSDEPHSRSNFQILLEITAFAYWILFVPVIGYGADLLFVQSVRGKRIDVKNIIIGFNDYFTIILANILASALVGIALVALIIPGIIVACRLAFVSYLVMDKKLDPVAAVEGSWKLTRGHGWKIFALSITSIFIFIGGFLLVFVGVLPAIMWIKSSFASLYEAVLQETDESTFMPADRAE</sequence>
<accession>A0AA49GSK2</accession>
<dbReference type="PANTHER" id="PTHR40076">
    <property type="entry name" value="MEMBRANE PROTEIN-RELATED"/>
    <property type="match status" value="1"/>
</dbReference>
<dbReference type="EMBL" id="CP120682">
    <property type="protein sequence ID" value="WKN39229.1"/>
    <property type="molecule type" value="Genomic_DNA"/>
</dbReference>
<dbReference type="InterPro" id="IPR010380">
    <property type="entry name" value="DUF975"/>
</dbReference>
<gene>
    <name evidence="2" type="ORF">K4G66_11050</name>
</gene>
<evidence type="ECO:0000256" key="1">
    <source>
        <dbReference type="SAM" id="Phobius"/>
    </source>
</evidence>
<protein>
    <submittedName>
        <fullName evidence="2">DUF975 family protein</fullName>
    </submittedName>
</protein>
<reference evidence="2" key="1">
    <citation type="journal article" date="2023" name="Comput. Struct. Biotechnol. J.">
        <title>Discovery of a novel marine Bacteroidetes with a rich repertoire of carbohydrate-active enzymes.</title>
        <authorList>
            <person name="Chen B."/>
            <person name="Liu G."/>
            <person name="Chen Q."/>
            <person name="Wang H."/>
            <person name="Liu L."/>
            <person name="Tang K."/>
        </authorList>
    </citation>
    <scope>NUCLEOTIDE SEQUENCE</scope>
    <source>
        <strain evidence="2">TK19036</strain>
    </source>
</reference>
<keyword evidence="1" id="KW-0472">Membrane</keyword>